<dbReference type="EMBL" id="JACHJY010000002">
    <property type="protein sequence ID" value="MBB4980523.1"/>
    <property type="molecule type" value="Genomic_DNA"/>
</dbReference>
<reference evidence="2 3" key="1">
    <citation type="submission" date="2020-08" db="EMBL/GenBank/DDBJ databases">
        <title>Genomic Encyclopedia of Type Strains, Phase III (KMG-III): the genomes of soil and plant-associated and newly described type strains.</title>
        <authorList>
            <person name="Whitman W."/>
        </authorList>
    </citation>
    <scope>NUCLEOTIDE SEQUENCE [LARGE SCALE GENOMIC DNA]</scope>
    <source>
        <strain evidence="2 3">SFB5A</strain>
    </source>
</reference>
<keyword evidence="3" id="KW-1185">Reference proteome</keyword>
<keyword evidence="1" id="KW-0732">Signal</keyword>
<evidence type="ECO:0000256" key="1">
    <source>
        <dbReference type="SAM" id="SignalP"/>
    </source>
</evidence>
<name>A0A7W7XAU0_9ACTN</name>
<comment type="caution">
    <text evidence="2">The sequence shown here is derived from an EMBL/GenBank/DDBJ whole genome shotgun (WGS) entry which is preliminary data.</text>
</comment>
<accession>A0A7W7XAU0</accession>
<feature type="signal peptide" evidence="1">
    <location>
        <begin position="1"/>
        <end position="26"/>
    </location>
</feature>
<organism evidence="2 3">
    <name type="scientific">Streptomyces nymphaeiformis</name>
    <dbReference type="NCBI Taxonomy" id="2663842"/>
    <lineage>
        <taxon>Bacteria</taxon>
        <taxon>Bacillati</taxon>
        <taxon>Actinomycetota</taxon>
        <taxon>Actinomycetes</taxon>
        <taxon>Kitasatosporales</taxon>
        <taxon>Streptomycetaceae</taxon>
        <taxon>Streptomyces</taxon>
    </lineage>
</organism>
<evidence type="ECO:0000313" key="3">
    <source>
        <dbReference type="Proteomes" id="UP000582643"/>
    </source>
</evidence>
<gene>
    <name evidence="2" type="ORF">GGE06_001431</name>
</gene>
<proteinExistence type="predicted"/>
<protein>
    <recommendedName>
        <fullName evidence="4">Secreted protein</fullName>
    </recommendedName>
</protein>
<dbReference type="AlphaFoldDB" id="A0A7W7XAU0"/>
<sequence length="113" mass="12084">MSKIRSALSVAGALAALAFAASPASAGTDGQQILFSDDRGDTYSVLISGHNQDGQPVSHCFDTPATDNYLSGWWWKGTVAVTGYARSGCSGELYDFGFTVPANWSSDYYQVWD</sequence>
<dbReference type="Proteomes" id="UP000582643">
    <property type="component" value="Unassembled WGS sequence"/>
</dbReference>
<evidence type="ECO:0008006" key="4">
    <source>
        <dbReference type="Google" id="ProtNLM"/>
    </source>
</evidence>
<evidence type="ECO:0000313" key="2">
    <source>
        <dbReference type="EMBL" id="MBB4980523.1"/>
    </source>
</evidence>
<dbReference type="RefSeq" id="WP_184930293.1">
    <property type="nucleotide sequence ID" value="NZ_JACHJY010000002.1"/>
</dbReference>
<feature type="chain" id="PRO_5030545976" description="Secreted protein" evidence="1">
    <location>
        <begin position="27"/>
        <end position="113"/>
    </location>
</feature>